<accession>A0A1Q6F8C5</accession>
<evidence type="ECO:0000313" key="1">
    <source>
        <dbReference type="EMBL" id="OKY95121.1"/>
    </source>
</evidence>
<organism evidence="1 2">
    <name type="scientific">Alistipes putredinis</name>
    <dbReference type="NCBI Taxonomy" id="28117"/>
    <lineage>
        <taxon>Bacteria</taxon>
        <taxon>Pseudomonadati</taxon>
        <taxon>Bacteroidota</taxon>
        <taxon>Bacteroidia</taxon>
        <taxon>Bacteroidales</taxon>
        <taxon>Rikenellaceae</taxon>
        <taxon>Alistipes</taxon>
    </lineage>
</organism>
<gene>
    <name evidence="1" type="ORF">BHV66_04220</name>
</gene>
<proteinExistence type="predicted"/>
<evidence type="ECO:0000313" key="2">
    <source>
        <dbReference type="Proteomes" id="UP000187417"/>
    </source>
</evidence>
<dbReference type="RefSeq" id="WP_042493125.1">
    <property type="nucleotide sequence ID" value="NZ_MNQH01000017.1"/>
</dbReference>
<protein>
    <submittedName>
        <fullName evidence="1">Uncharacterized protein</fullName>
    </submittedName>
</protein>
<dbReference type="AlphaFoldDB" id="A0A1Q6F8C5"/>
<comment type="caution">
    <text evidence="1">The sequence shown here is derived from an EMBL/GenBank/DDBJ whole genome shotgun (WGS) entry which is preliminary data.</text>
</comment>
<dbReference type="Proteomes" id="UP000187417">
    <property type="component" value="Unassembled WGS sequence"/>
</dbReference>
<reference evidence="1 2" key="1">
    <citation type="journal article" date="2016" name="Nat. Biotechnol.">
        <title>Measurement of bacterial replication rates in microbial communities.</title>
        <authorList>
            <person name="Brown C.T."/>
            <person name="Olm M.R."/>
            <person name="Thomas B.C."/>
            <person name="Banfield J.F."/>
        </authorList>
    </citation>
    <scope>NUCLEOTIDE SEQUENCE [LARGE SCALE GENOMIC DNA]</scope>
    <source>
        <strain evidence="1">CAG:67_53_122</strain>
    </source>
</reference>
<sequence>MKGVKNDMKSYVFIAMVICSIIIYPFEAKSQDSGDLRIKSVTLVDGTVISAQNYAATDAAATDELQVKSVEFTDGTIIEADHFEILDQNMKKTGNDNDKSNTDGTARSGKFIIKIDTGKATPQTVSASRACESIGGNIYLEWDRVYGVMLHAPGLNTWGKIIVESTNSAILGFFSCVEKVDPCNSITLEPYYG</sequence>
<dbReference type="EMBL" id="MNQH01000017">
    <property type="protein sequence ID" value="OKY95121.1"/>
    <property type="molecule type" value="Genomic_DNA"/>
</dbReference>
<name>A0A1Q6F8C5_9BACT</name>